<evidence type="ECO:0000256" key="10">
    <source>
        <dbReference type="ARBA" id="ARBA00044770"/>
    </source>
</evidence>
<comment type="similarity">
    <text evidence="3">In the N-terminal section; belongs to the glycosyltransferase 51 family.</text>
</comment>
<keyword evidence="19" id="KW-1185">Reference proteome</keyword>
<dbReference type="SUPFAM" id="SSF53955">
    <property type="entry name" value="Lysozyme-like"/>
    <property type="match status" value="1"/>
</dbReference>
<dbReference type="InterPro" id="IPR009647">
    <property type="entry name" value="PBP_C"/>
</dbReference>
<reference evidence="16" key="1">
    <citation type="submission" date="2021-03" db="EMBL/GenBank/DDBJ databases">
        <title>Genomic Encyclopedia of Type Strains, Phase IV (KMG-IV): sequencing the most valuable type-strain genomes for metagenomic binning, comparative biology and taxonomic classification.</title>
        <authorList>
            <person name="Goeker M."/>
        </authorList>
    </citation>
    <scope>NUCLEOTIDE SEQUENCE</scope>
    <source>
        <strain evidence="16">DSM 15523</strain>
        <strain evidence="17 19">DSM 16476</strain>
    </source>
</reference>
<organism evidence="16 18">
    <name type="scientific">Formosa algae</name>
    <dbReference type="NCBI Taxonomy" id="225843"/>
    <lineage>
        <taxon>Bacteria</taxon>
        <taxon>Pseudomonadati</taxon>
        <taxon>Bacteroidota</taxon>
        <taxon>Flavobacteriia</taxon>
        <taxon>Flavobacteriales</taxon>
        <taxon>Flavobacteriaceae</taxon>
        <taxon>Formosa</taxon>
    </lineage>
</organism>
<dbReference type="GO" id="GO:0006508">
    <property type="term" value="P:proteolysis"/>
    <property type="evidence" value="ECO:0007669"/>
    <property type="project" value="UniProtKB-KW"/>
</dbReference>
<evidence type="ECO:0000256" key="4">
    <source>
        <dbReference type="ARBA" id="ARBA00022645"/>
    </source>
</evidence>
<dbReference type="EMBL" id="JAUSUU010000010">
    <property type="protein sequence ID" value="MDQ0336700.1"/>
    <property type="molecule type" value="Genomic_DNA"/>
</dbReference>
<keyword evidence="8" id="KW-0378">Hydrolase</keyword>
<sequence>MGTSIRINKGLVKLRIYLKKHRFKTFLIVVFGLCYIFCLPEKLFITPNSTLIESKDGELLGALIASDGQWRFPDLDVVPDKFKYCIVQFEDEHFYEHPGFNPISMFNALRANIKAKKTVRGGSTITQQVIRLSRQGQSRSYFEKLKELILATRLEFKFSKEKILKMYVSHAPYGGNVVGLEAASWRYFNVAPTKLSWGQSAMLAVLPNAPSLLYPGKNADLLLKKRNRLLKKLLESHIIDQTTYNLSIEEDIPTKPKNLPQVAPHLLQRVAKKNRGERIKTSIDLTVQELALQIVNKHYTLQSQNGVYNMAALILDVKTKKVISYIGNTNTTKAHHKDVDIITAPRSTGSILKPFLYMSMLDTGELLPETILPDVPTTIGNYKPENFTLEYLGAVSAKLALAKSLNIPAVRMLYSYGITRFYDDLQSLSISDINKGADHYGLSLILGGAEGSLWDICSAYSNLASTLVHFNSNSSQYYVNEFQQPNYNKEFNADLGALTFDKSHLNAGSIYFGFEAMKELNRPSIDNSWRYYNSAQEIAWKTGTSYGNRDAWSVGVTKDYVVGVWVGNADGEGRPGVTGTSAAAPVMFDLFDILPKSEWFATPYDDLIDTKICTKSGQLASDICPSTLQKIPAKGLETTLCKYHKLIHLDQTRTYQVNTSCEKLSHINTVSQFVLPPLMAWYYKKNNVDYKTVPPLRDGCKGEATTVMAFSEPVNTNTIIVPKGISGARNKVIFKVAHNDANATLYWYVDDTFLKSTTNFNEVAIDLNVGEHIITVLDHLGNSIQKKILVK</sequence>
<dbReference type="InterPro" id="IPR011815">
    <property type="entry name" value="PBP_1c"/>
</dbReference>
<dbReference type="InterPro" id="IPR036950">
    <property type="entry name" value="PBP_transglycosylase"/>
</dbReference>
<evidence type="ECO:0000313" key="18">
    <source>
        <dbReference type="Proteomes" id="UP001138672"/>
    </source>
</evidence>
<keyword evidence="6 16" id="KW-0328">Glycosyltransferase</keyword>
<dbReference type="Gene3D" id="1.10.3810.10">
    <property type="entry name" value="Biosynthetic peptidoglycan transglycosylase-like"/>
    <property type="match status" value="1"/>
</dbReference>
<dbReference type="Proteomes" id="UP001231587">
    <property type="component" value="Unassembled WGS sequence"/>
</dbReference>
<dbReference type="GO" id="GO:0030288">
    <property type="term" value="C:outer membrane-bounded periplasmic space"/>
    <property type="evidence" value="ECO:0007669"/>
    <property type="project" value="TreeGrafter"/>
</dbReference>
<evidence type="ECO:0000256" key="11">
    <source>
        <dbReference type="ARBA" id="ARBA00049902"/>
    </source>
</evidence>
<gene>
    <name evidence="16" type="ORF">J2Z56_003312</name>
    <name evidence="17" type="ORF">J2Z57_003154</name>
</gene>
<evidence type="ECO:0000256" key="1">
    <source>
        <dbReference type="ARBA" id="ARBA00004752"/>
    </source>
</evidence>
<keyword evidence="12" id="KW-0812">Transmembrane</keyword>
<evidence type="ECO:0000259" key="13">
    <source>
        <dbReference type="Pfam" id="PF00905"/>
    </source>
</evidence>
<evidence type="ECO:0000256" key="3">
    <source>
        <dbReference type="ARBA" id="ARBA00007739"/>
    </source>
</evidence>
<comment type="caution">
    <text evidence="16">The sequence shown here is derived from an EMBL/GenBank/DDBJ whole genome shotgun (WGS) entry which is preliminary data.</text>
</comment>
<evidence type="ECO:0000256" key="7">
    <source>
        <dbReference type="ARBA" id="ARBA00022679"/>
    </source>
</evidence>
<feature type="domain" description="Penicillin-binding C-terminal" evidence="15">
    <location>
        <begin position="700"/>
        <end position="787"/>
    </location>
</feature>
<dbReference type="GO" id="GO:0008658">
    <property type="term" value="F:penicillin binding"/>
    <property type="evidence" value="ECO:0007669"/>
    <property type="project" value="InterPro"/>
</dbReference>
<dbReference type="Pfam" id="PF06832">
    <property type="entry name" value="BiPBP_C"/>
    <property type="match status" value="1"/>
</dbReference>
<dbReference type="AlphaFoldDB" id="A0A9X0YNX8"/>
<dbReference type="Pfam" id="PF00912">
    <property type="entry name" value="Transgly"/>
    <property type="match status" value="1"/>
</dbReference>
<keyword evidence="4" id="KW-0121">Carboxypeptidase</keyword>
<dbReference type="RefSeq" id="WP_057784104.1">
    <property type="nucleotide sequence ID" value="NZ_JAGGJQ010000011.1"/>
</dbReference>
<comment type="similarity">
    <text evidence="2">In the C-terminal section; belongs to the transpeptidase family.</text>
</comment>
<dbReference type="GO" id="GO:0004180">
    <property type="term" value="F:carboxypeptidase activity"/>
    <property type="evidence" value="ECO:0007669"/>
    <property type="project" value="UniProtKB-KW"/>
</dbReference>
<dbReference type="PANTHER" id="PTHR32282">
    <property type="entry name" value="BINDING PROTEIN TRANSPEPTIDASE, PUTATIVE-RELATED"/>
    <property type="match status" value="1"/>
</dbReference>
<dbReference type="InterPro" id="IPR023346">
    <property type="entry name" value="Lysozyme-like_dom_sf"/>
</dbReference>
<evidence type="ECO:0000256" key="9">
    <source>
        <dbReference type="ARBA" id="ARBA00023268"/>
    </source>
</evidence>
<accession>A0A9X0YNX8</accession>
<proteinExistence type="inferred from homology"/>
<evidence type="ECO:0000256" key="12">
    <source>
        <dbReference type="SAM" id="Phobius"/>
    </source>
</evidence>
<evidence type="ECO:0000256" key="5">
    <source>
        <dbReference type="ARBA" id="ARBA00022670"/>
    </source>
</evidence>
<dbReference type="Pfam" id="PF00905">
    <property type="entry name" value="Transpeptidase"/>
    <property type="match status" value="1"/>
</dbReference>
<dbReference type="InterPro" id="IPR001264">
    <property type="entry name" value="Glyco_trans_51"/>
</dbReference>
<keyword evidence="12" id="KW-1133">Transmembrane helix</keyword>
<dbReference type="GO" id="GO:0009252">
    <property type="term" value="P:peptidoglycan biosynthetic process"/>
    <property type="evidence" value="ECO:0007669"/>
    <property type="project" value="InterPro"/>
</dbReference>
<dbReference type="NCBIfam" id="TIGR02073">
    <property type="entry name" value="PBP_1c"/>
    <property type="match status" value="1"/>
</dbReference>
<dbReference type="EC" id="2.4.99.28" evidence="10"/>
<evidence type="ECO:0000313" key="17">
    <source>
        <dbReference type="EMBL" id="MDQ0336700.1"/>
    </source>
</evidence>
<keyword evidence="7 16" id="KW-0808">Transferase</keyword>
<feature type="domain" description="Penicillin-binding protein transpeptidase" evidence="13">
    <location>
        <begin position="310"/>
        <end position="431"/>
    </location>
</feature>
<evidence type="ECO:0000259" key="14">
    <source>
        <dbReference type="Pfam" id="PF00912"/>
    </source>
</evidence>
<keyword evidence="5" id="KW-0645">Protease</keyword>
<name>A0A9X0YNX8_9FLAO</name>
<evidence type="ECO:0000256" key="6">
    <source>
        <dbReference type="ARBA" id="ARBA00022676"/>
    </source>
</evidence>
<dbReference type="Proteomes" id="UP001138672">
    <property type="component" value="Unassembled WGS sequence"/>
</dbReference>
<dbReference type="GO" id="GO:0008955">
    <property type="term" value="F:peptidoglycan glycosyltransferase activity"/>
    <property type="evidence" value="ECO:0007669"/>
    <property type="project" value="UniProtKB-EC"/>
</dbReference>
<keyword evidence="9" id="KW-0511">Multifunctional enzyme</keyword>
<comment type="pathway">
    <text evidence="1">Cell wall biogenesis; peptidoglycan biosynthesis.</text>
</comment>
<evidence type="ECO:0000256" key="2">
    <source>
        <dbReference type="ARBA" id="ARBA00007090"/>
    </source>
</evidence>
<comment type="catalytic activity">
    <reaction evidence="11">
        <text>[GlcNAc-(1-&gt;4)-Mur2Ac(oyl-L-Ala-gamma-D-Glu-L-Lys-D-Ala-D-Ala)](n)-di-trans,octa-cis-undecaprenyl diphosphate + beta-D-GlcNAc-(1-&gt;4)-Mur2Ac(oyl-L-Ala-gamma-D-Glu-L-Lys-D-Ala-D-Ala)-di-trans,octa-cis-undecaprenyl diphosphate = [GlcNAc-(1-&gt;4)-Mur2Ac(oyl-L-Ala-gamma-D-Glu-L-Lys-D-Ala-D-Ala)](n+1)-di-trans,octa-cis-undecaprenyl diphosphate + di-trans,octa-cis-undecaprenyl diphosphate + H(+)</text>
        <dbReference type="Rhea" id="RHEA:23708"/>
        <dbReference type="Rhea" id="RHEA-COMP:9602"/>
        <dbReference type="Rhea" id="RHEA-COMP:9603"/>
        <dbReference type="ChEBI" id="CHEBI:15378"/>
        <dbReference type="ChEBI" id="CHEBI:58405"/>
        <dbReference type="ChEBI" id="CHEBI:60033"/>
        <dbReference type="ChEBI" id="CHEBI:78435"/>
        <dbReference type="EC" id="2.4.99.28"/>
    </reaction>
</comment>
<dbReference type="InterPro" id="IPR050396">
    <property type="entry name" value="Glycosyltr_51/Transpeptidase"/>
</dbReference>
<keyword evidence="12" id="KW-0472">Membrane</keyword>
<dbReference type="PANTHER" id="PTHR32282:SF15">
    <property type="entry name" value="PENICILLIN-BINDING PROTEIN 1C"/>
    <property type="match status" value="1"/>
</dbReference>
<dbReference type="InterPro" id="IPR012338">
    <property type="entry name" value="Beta-lactam/transpept-like"/>
</dbReference>
<dbReference type="Gene3D" id="3.40.710.10">
    <property type="entry name" value="DD-peptidase/beta-lactamase superfamily"/>
    <property type="match status" value="1"/>
</dbReference>
<evidence type="ECO:0000313" key="16">
    <source>
        <dbReference type="EMBL" id="MBP1841378.1"/>
    </source>
</evidence>
<protein>
    <recommendedName>
        <fullName evidence="10">peptidoglycan glycosyltransferase</fullName>
        <ecNumber evidence="10">2.4.99.28</ecNumber>
    </recommendedName>
</protein>
<feature type="transmembrane region" description="Helical" evidence="12">
    <location>
        <begin position="25"/>
        <end position="45"/>
    </location>
</feature>
<dbReference type="InterPro" id="IPR001460">
    <property type="entry name" value="PCN-bd_Tpept"/>
</dbReference>
<evidence type="ECO:0000256" key="8">
    <source>
        <dbReference type="ARBA" id="ARBA00022801"/>
    </source>
</evidence>
<evidence type="ECO:0000259" key="15">
    <source>
        <dbReference type="Pfam" id="PF06832"/>
    </source>
</evidence>
<dbReference type="EMBL" id="JAGGJQ010000011">
    <property type="protein sequence ID" value="MBP1841378.1"/>
    <property type="molecule type" value="Genomic_DNA"/>
</dbReference>
<feature type="domain" description="Glycosyl transferase family 51" evidence="14">
    <location>
        <begin position="67"/>
        <end position="233"/>
    </location>
</feature>
<dbReference type="OrthoDB" id="9766909at2"/>
<evidence type="ECO:0000313" key="19">
    <source>
        <dbReference type="Proteomes" id="UP001231587"/>
    </source>
</evidence>
<dbReference type="SUPFAM" id="SSF56601">
    <property type="entry name" value="beta-lactamase/transpeptidase-like"/>
    <property type="match status" value="1"/>
</dbReference>